<gene>
    <name evidence="3" type="ORF">JIN81_10530</name>
</gene>
<evidence type="ECO:0000313" key="4">
    <source>
        <dbReference type="Proteomes" id="UP000658278"/>
    </source>
</evidence>
<dbReference type="EMBL" id="JAENII010000007">
    <property type="protein sequence ID" value="MBK1827460.1"/>
    <property type="molecule type" value="Genomic_DNA"/>
</dbReference>
<feature type="signal peptide" evidence="2">
    <location>
        <begin position="1"/>
        <end position="18"/>
    </location>
</feature>
<feature type="chain" id="PRO_5037969777" evidence="2">
    <location>
        <begin position="19"/>
        <end position="385"/>
    </location>
</feature>
<dbReference type="CDD" id="cd00688">
    <property type="entry name" value="ISOPREN_C2_like"/>
    <property type="match status" value="1"/>
</dbReference>
<comment type="caution">
    <text evidence="3">The sequence shown here is derived from an EMBL/GenBank/DDBJ whole genome shotgun (WGS) entry which is preliminary data.</text>
</comment>
<keyword evidence="4" id="KW-1185">Reference proteome</keyword>
<dbReference type="AlphaFoldDB" id="A0A934RFJ6"/>
<feature type="region of interest" description="Disordered" evidence="1">
    <location>
        <begin position="218"/>
        <end position="242"/>
    </location>
</feature>
<accession>A0A934RFJ6</accession>
<sequence>MKTIALALLATGTLAVQAQDAPPNPYLSIQQEMRLAIARGNSWLAEQQKDEGYWDDKELPALTALALTAGVRDPAVDLTKPLPDHLKKGYDWLLKQQKEDGGIYNRGLATYNTATAVTALTAAARDIYEPAIVRGRSYLISQQWDIGEEGVTDNQNDGGIGYGSKNDHTDLSNTYLAIEALALSKQVIEDGKFGDQPELDWDAAITFLSRCQNLTETNDRADASDDPNNKGGFIYTPGSSKAGTEELEDGSVALRSYGSISYAGLLSLIYAKLEPDDPRVVAVKEWLGKHYTLEENPGMGAEGLYYYYQAMSKALAAAGIDKLPLENGKSADWRMDLAGKLLSTQREDGSWANSNGRWMESNPVLVTSYTVMALEQIYHSIPGKP</sequence>
<evidence type="ECO:0000256" key="1">
    <source>
        <dbReference type="SAM" id="MobiDB-lite"/>
    </source>
</evidence>
<keyword evidence="2" id="KW-0732">Signal</keyword>
<reference evidence="3" key="1">
    <citation type="submission" date="2021-01" db="EMBL/GenBank/DDBJ databases">
        <title>Modified the classification status of verrucomicrobia.</title>
        <authorList>
            <person name="Feng X."/>
        </authorList>
    </citation>
    <scope>NUCLEOTIDE SEQUENCE</scope>
    <source>
        <strain evidence="3">KCTC 22201</strain>
    </source>
</reference>
<dbReference type="Proteomes" id="UP000658278">
    <property type="component" value="Unassembled WGS sequence"/>
</dbReference>
<dbReference type="SUPFAM" id="SSF48239">
    <property type="entry name" value="Terpenoid cyclases/Protein prenyltransferases"/>
    <property type="match status" value="1"/>
</dbReference>
<dbReference type="RefSeq" id="WP_200278923.1">
    <property type="nucleotide sequence ID" value="NZ_JAENII010000007.1"/>
</dbReference>
<evidence type="ECO:0000313" key="3">
    <source>
        <dbReference type="EMBL" id="MBK1827460.1"/>
    </source>
</evidence>
<dbReference type="InterPro" id="IPR008930">
    <property type="entry name" value="Terpenoid_cyclase/PrenylTrfase"/>
</dbReference>
<name>A0A934RFJ6_9BACT</name>
<proteinExistence type="predicted"/>
<protein>
    <submittedName>
        <fullName evidence="3">Terpene cyclase/mutase family protein</fullName>
    </submittedName>
</protein>
<evidence type="ECO:0000256" key="2">
    <source>
        <dbReference type="SAM" id="SignalP"/>
    </source>
</evidence>
<dbReference type="Gene3D" id="1.50.10.20">
    <property type="match status" value="2"/>
</dbReference>
<organism evidence="3 4">
    <name type="scientific">Haloferula rosea</name>
    <dbReference type="NCBI Taxonomy" id="490093"/>
    <lineage>
        <taxon>Bacteria</taxon>
        <taxon>Pseudomonadati</taxon>
        <taxon>Verrucomicrobiota</taxon>
        <taxon>Verrucomicrobiia</taxon>
        <taxon>Verrucomicrobiales</taxon>
        <taxon>Verrucomicrobiaceae</taxon>
        <taxon>Haloferula</taxon>
    </lineage>
</organism>